<comment type="similarity">
    <text evidence="3">Belongs to the eukaryotic ribosomal protein eL40 family.</text>
</comment>
<sequence length="49" mass="5721">MARFKEAEHRLLEKSVCMSCYATNPKKADKCRKCGYSNLRPKAKESRKQ</sequence>
<protein>
    <recommendedName>
        <fullName evidence="3">Large ribosomal subunit protein eL40</fullName>
    </recommendedName>
</protein>
<dbReference type="SMART" id="SM01377">
    <property type="entry name" value="Ribosomal_L40e"/>
    <property type="match status" value="1"/>
</dbReference>
<dbReference type="InterPro" id="IPR038587">
    <property type="entry name" value="Ribosomal_eL40_sf"/>
</dbReference>
<dbReference type="Pfam" id="PF01020">
    <property type="entry name" value="Ribosomal_L40e"/>
    <property type="match status" value="1"/>
</dbReference>
<gene>
    <name evidence="3" type="primary">rpl40e</name>
    <name evidence="5" type="ORF">Mpt1_c03920</name>
</gene>
<evidence type="ECO:0000256" key="2">
    <source>
        <dbReference type="ARBA" id="ARBA00023274"/>
    </source>
</evidence>
<dbReference type="Proteomes" id="UP000030787">
    <property type="component" value="Chromosome"/>
</dbReference>
<dbReference type="RefSeq" id="WP_048111614.1">
    <property type="nucleotide sequence ID" value="NZ_CP010070.1"/>
</dbReference>
<dbReference type="Gene3D" id="4.10.1060.50">
    <property type="match status" value="1"/>
</dbReference>
<evidence type="ECO:0000259" key="4">
    <source>
        <dbReference type="SMART" id="SM01377"/>
    </source>
</evidence>
<keyword evidence="6" id="KW-1185">Reference proteome</keyword>
<dbReference type="SUPFAM" id="SSF57829">
    <property type="entry name" value="Zn-binding ribosomal proteins"/>
    <property type="match status" value="1"/>
</dbReference>
<dbReference type="InterPro" id="IPR011332">
    <property type="entry name" value="Ribosomal_zn-bd"/>
</dbReference>
<dbReference type="GO" id="GO:0005840">
    <property type="term" value="C:ribosome"/>
    <property type="evidence" value="ECO:0007669"/>
    <property type="project" value="UniProtKB-KW"/>
</dbReference>
<dbReference type="EMBL" id="CP010070">
    <property type="protein sequence ID" value="AIZ56286.1"/>
    <property type="molecule type" value="Genomic_DNA"/>
</dbReference>
<accession>A0A0A7LFL4</accession>
<dbReference type="GO" id="GO:0003735">
    <property type="term" value="F:structural constituent of ribosome"/>
    <property type="evidence" value="ECO:0007669"/>
    <property type="project" value="InterPro"/>
</dbReference>
<dbReference type="PANTHER" id="PTHR39649:SF1">
    <property type="entry name" value="LARGE RIBOSOMAL SUBUNIT PROTEIN EL40"/>
    <property type="match status" value="1"/>
</dbReference>
<dbReference type="InterPro" id="IPR023657">
    <property type="entry name" value="Ribosomal_eL40_arc"/>
</dbReference>
<dbReference type="HOGENOM" id="CLU_205640_0_0_2"/>
<dbReference type="GeneID" id="24818062"/>
<organism evidence="5 6">
    <name type="scientific">Candidatus Methanoplasma termitum</name>
    <dbReference type="NCBI Taxonomy" id="1577791"/>
    <lineage>
        <taxon>Archaea</taxon>
        <taxon>Methanobacteriati</taxon>
        <taxon>Thermoplasmatota</taxon>
        <taxon>Thermoplasmata</taxon>
        <taxon>Methanomassiliicoccales</taxon>
        <taxon>Methanomassiliicoccaceae</taxon>
        <taxon>Candidatus Methanoplasma</taxon>
    </lineage>
</organism>
<evidence type="ECO:0000313" key="5">
    <source>
        <dbReference type="EMBL" id="AIZ56286.1"/>
    </source>
</evidence>
<name>A0A0A7LFL4_9ARCH</name>
<dbReference type="OrthoDB" id="45138at2157"/>
<feature type="domain" description="Large ribosomal subunit protein eL40" evidence="4">
    <location>
        <begin position="1"/>
        <end position="46"/>
    </location>
</feature>
<evidence type="ECO:0000256" key="3">
    <source>
        <dbReference type="HAMAP-Rule" id="MF_00788"/>
    </source>
</evidence>
<dbReference type="NCBIfam" id="NF003161">
    <property type="entry name" value="PRK04136.1"/>
    <property type="match status" value="1"/>
</dbReference>
<evidence type="ECO:0000256" key="1">
    <source>
        <dbReference type="ARBA" id="ARBA00022980"/>
    </source>
</evidence>
<reference evidence="5 6" key="1">
    <citation type="journal article" date="2014" name="Appl. Environ. Microbiol.">
        <title>Comparative Genome Analysis of 'Candidatus Methanoplasma termitum' Indicates a New Mode of Energy Metabolism in the Seventh Order of Methanogens.</title>
        <authorList>
            <person name="Lang K."/>
            <person name="Schuldes J."/>
            <person name="Klingl A."/>
            <person name="Poehlein A."/>
            <person name="Daniel R."/>
            <person name="Brune A."/>
        </authorList>
    </citation>
    <scope>NUCLEOTIDE SEQUENCE [LARGE SCALE GENOMIC DNA]</scope>
    <source>
        <strain evidence="6">Mpt1</strain>
    </source>
</reference>
<dbReference type="HAMAP" id="MF_00788">
    <property type="entry name" value="Ribosomal_eL40"/>
    <property type="match status" value="1"/>
</dbReference>
<proteinExistence type="inferred from homology"/>
<dbReference type="GO" id="GO:0006412">
    <property type="term" value="P:translation"/>
    <property type="evidence" value="ECO:0007669"/>
    <property type="project" value="UniProtKB-UniRule"/>
</dbReference>
<dbReference type="GO" id="GO:1990904">
    <property type="term" value="C:ribonucleoprotein complex"/>
    <property type="evidence" value="ECO:0007669"/>
    <property type="project" value="UniProtKB-KW"/>
</dbReference>
<dbReference type="InterPro" id="IPR001975">
    <property type="entry name" value="Ribosomal_eL40_dom"/>
</dbReference>
<keyword evidence="2 3" id="KW-0687">Ribonucleoprotein</keyword>
<dbReference type="STRING" id="1577791.Mpt1_c03920"/>
<dbReference type="PANTHER" id="PTHR39649">
    <property type="entry name" value="50S RIBOSOMAL PROTEIN L40E"/>
    <property type="match status" value="1"/>
</dbReference>
<dbReference type="KEGG" id="mear:Mpt1_c03920"/>
<keyword evidence="1 3" id="KW-0689">Ribosomal protein</keyword>
<dbReference type="AlphaFoldDB" id="A0A0A7LFL4"/>
<evidence type="ECO:0000313" key="6">
    <source>
        <dbReference type="Proteomes" id="UP000030787"/>
    </source>
</evidence>